<keyword evidence="6" id="KW-0472">Membrane</keyword>
<dbReference type="InParanoid" id="A0A671WZL8"/>
<evidence type="ECO:0000256" key="2">
    <source>
        <dbReference type="ARBA" id="ARBA00022475"/>
    </source>
</evidence>
<keyword evidence="7" id="KW-1015">Disulfide bond</keyword>
<dbReference type="GO" id="GO:0006955">
    <property type="term" value="P:immune response"/>
    <property type="evidence" value="ECO:0007669"/>
    <property type="project" value="TreeGrafter"/>
</dbReference>
<keyword evidence="14" id="KW-1185">Reference proteome</keyword>
<feature type="domain" description="Ig-like" evidence="12">
    <location>
        <begin position="28"/>
        <end position="126"/>
    </location>
</feature>
<dbReference type="FunFam" id="2.60.40.10:FF:000142">
    <property type="entry name" value="V-set domain-containing T-cell activation inhibitor 1"/>
    <property type="match status" value="1"/>
</dbReference>
<evidence type="ECO:0000256" key="4">
    <source>
        <dbReference type="ARBA" id="ARBA00022729"/>
    </source>
</evidence>
<evidence type="ECO:0000256" key="11">
    <source>
        <dbReference type="SAM" id="SignalP"/>
    </source>
</evidence>
<keyword evidence="4 11" id="KW-0732">Signal</keyword>
<dbReference type="SUPFAM" id="SSF48726">
    <property type="entry name" value="Immunoglobulin"/>
    <property type="match status" value="1"/>
</dbReference>
<dbReference type="GO" id="GO:0042102">
    <property type="term" value="P:positive regulation of T cell proliferation"/>
    <property type="evidence" value="ECO:0007669"/>
    <property type="project" value="TreeGrafter"/>
</dbReference>
<organism evidence="13 14">
    <name type="scientific">Sparus aurata</name>
    <name type="common">Gilthead sea bream</name>
    <dbReference type="NCBI Taxonomy" id="8175"/>
    <lineage>
        <taxon>Eukaryota</taxon>
        <taxon>Metazoa</taxon>
        <taxon>Chordata</taxon>
        <taxon>Craniata</taxon>
        <taxon>Vertebrata</taxon>
        <taxon>Euteleostomi</taxon>
        <taxon>Actinopterygii</taxon>
        <taxon>Neopterygii</taxon>
        <taxon>Teleostei</taxon>
        <taxon>Neoteleostei</taxon>
        <taxon>Acanthomorphata</taxon>
        <taxon>Eupercaria</taxon>
        <taxon>Spariformes</taxon>
        <taxon>Sparidae</taxon>
        <taxon>Sparus</taxon>
    </lineage>
</organism>
<comment type="subcellular location">
    <subcellularLocation>
        <location evidence="1">Cell membrane</location>
        <topology evidence="1">Single-pass type I membrane protein</topology>
    </subcellularLocation>
</comment>
<dbReference type="GO" id="GO:0007166">
    <property type="term" value="P:cell surface receptor signaling pathway"/>
    <property type="evidence" value="ECO:0007669"/>
    <property type="project" value="TreeGrafter"/>
</dbReference>
<dbReference type="AlphaFoldDB" id="A0A671WZL8"/>
<proteinExistence type="predicted"/>
<dbReference type="PROSITE" id="PS50835">
    <property type="entry name" value="IG_LIKE"/>
    <property type="match status" value="1"/>
</dbReference>
<evidence type="ECO:0000313" key="14">
    <source>
        <dbReference type="Proteomes" id="UP000472265"/>
    </source>
</evidence>
<dbReference type="InterPro" id="IPR013106">
    <property type="entry name" value="Ig_V-set"/>
</dbReference>
<dbReference type="InterPro" id="IPR003599">
    <property type="entry name" value="Ig_sub"/>
</dbReference>
<name>A0A671WZL8_SPAAU</name>
<evidence type="ECO:0000256" key="1">
    <source>
        <dbReference type="ARBA" id="ARBA00004251"/>
    </source>
</evidence>
<feature type="signal peptide" evidence="11">
    <location>
        <begin position="1"/>
        <end position="20"/>
    </location>
</feature>
<evidence type="ECO:0000256" key="8">
    <source>
        <dbReference type="ARBA" id="ARBA00023170"/>
    </source>
</evidence>
<dbReference type="SMART" id="SM00409">
    <property type="entry name" value="IG"/>
    <property type="match status" value="1"/>
</dbReference>
<protein>
    <recommendedName>
        <fullName evidence="12">Ig-like domain-containing protein</fullName>
    </recommendedName>
</protein>
<dbReference type="InterPro" id="IPR007110">
    <property type="entry name" value="Ig-like_dom"/>
</dbReference>
<evidence type="ECO:0000256" key="6">
    <source>
        <dbReference type="ARBA" id="ARBA00023136"/>
    </source>
</evidence>
<evidence type="ECO:0000259" key="12">
    <source>
        <dbReference type="PROSITE" id="PS50835"/>
    </source>
</evidence>
<dbReference type="Gene3D" id="2.60.40.10">
    <property type="entry name" value="Immunoglobulins"/>
    <property type="match status" value="1"/>
</dbReference>
<keyword evidence="9" id="KW-0325">Glycoprotein</keyword>
<dbReference type="PANTHER" id="PTHR25466">
    <property type="entry name" value="T-LYMPHOCYTE ACTIVATION ANTIGEN"/>
    <property type="match status" value="1"/>
</dbReference>
<dbReference type="Pfam" id="PF07686">
    <property type="entry name" value="V-set"/>
    <property type="match status" value="1"/>
</dbReference>
<evidence type="ECO:0000256" key="7">
    <source>
        <dbReference type="ARBA" id="ARBA00023157"/>
    </source>
</evidence>
<dbReference type="InterPro" id="IPR036179">
    <property type="entry name" value="Ig-like_dom_sf"/>
</dbReference>
<dbReference type="PANTHER" id="PTHR25466:SF14">
    <property type="entry name" value="BUTYROPHILIN SUBFAMILY 2 MEMBER A2-LIKE-RELATED"/>
    <property type="match status" value="1"/>
</dbReference>
<accession>A0A671WZL8</accession>
<dbReference type="GO" id="GO:0071222">
    <property type="term" value="P:cellular response to lipopolysaccharide"/>
    <property type="evidence" value="ECO:0007669"/>
    <property type="project" value="TreeGrafter"/>
</dbReference>
<evidence type="ECO:0000256" key="3">
    <source>
        <dbReference type="ARBA" id="ARBA00022692"/>
    </source>
</evidence>
<evidence type="ECO:0000256" key="5">
    <source>
        <dbReference type="ARBA" id="ARBA00022989"/>
    </source>
</evidence>
<keyword evidence="3" id="KW-0812">Transmembrane</keyword>
<reference evidence="13" key="1">
    <citation type="submission" date="2021-04" db="EMBL/GenBank/DDBJ databases">
        <authorList>
            <consortium name="Wellcome Sanger Institute Data Sharing"/>
        </authorList>
    </citation>
    <scope>NUCLEOTIDE SEQUENCE [LARGE SCALE GENOMIC DNA]</scope>
</reference>
<dbReference type="GO" id="GO:0031295">
    <property type="term" value="P:T cell costimulation"/>
    <property type="evidence" value="ECO:0007669"/>
    <property type="project" value="TreeGrafter"/>
</dbReference>
<feature type="chain" id="PRO_5025403512" description="Ig-like domain-containing protein" evidence="11">
    <location>
        <begin position="21"/>
        <end position="170"/>
    </location>
</feature>
<evidence type="ECO:0000256" key="10">
    <source>
        <dbReference type="ARBA" id="ARBA00023319"/>
    </source>
</evidence>
<sequence length="170" mass="19450">PFWTEVRWTLSKCILLFLQSYQFECNVSDVAVTCSVSEECVLPCSFKPDSKETVEWFRQDELVYKFNSEEHFEHEKVAGRASIFPHLISHGNATLILRSCGLKDRGTYRCHVKTSTGEHNAKVIVKVEGEFGMRSHLTESDHSSEPVFKKSDVFKRVFLFVAVFCCVDSA</sequence>
<dbReference type="InterPro" id="IPR051713">
    <property type="entry name" value="T-cell_Activation_Regulation"/>
</dbReference>
<dbReference type="Proteomes" id="UP000472265">
    <property type="component" value="Chromosome 19"/>
</dbReference>
<keyword evidence="2" id="KW-1003">Cell membrane</keyword>
<reference evidence="13" key="3">
    <citation type="submission" date="2025-09" db="UniProtKB">
        <authorList>
            <consortium name="Ensembl"/>
        </authorList>
    </citation>
    <scope>IDENTIFICATION</scope>
</reference>
<reference evidence="13" key="2">
    <citation type="submission" date="2025-08" db="UniProtKB">
        <authorList>
            <consortium name="Ensembl"/>
        </authorList>
    </citation>
    <scope>IDENTIFICATION</scope>
</reference>
<evidence type="ECO:0000256" key="9">
    <source>
        <dbReference type="ARBA" id="ARBA00023180"/>
    </source>
</evidence>
<dbReference type="OMA" id="VSEECHL"/>
<dbReference type="GO" id="GO:0009897">
    <property type="term" value="C:external side of plasma membrane"/>
    <property type="evidence" value="ECO:0007669"/>
    <property type="project" value="TreeGrafter"/>
</dbReference>
<evidence type="ECO:0000313" key="13">
    <source>
        <dbReference type="Ensembl" id="ENSSAUP00010042036.1"/>
    </source>
</evidence>
<dbReference type="GO" id="GO:0042130">
    <property type="term" value="P:negative regulation of T cell proliferation"/>
    <property type="evidence" value="ECO:0007669"/>
    <property type="project" value="TreeGrafter"/>
</dbReference>
<keyword evidence="10" id="KW-0393">Immunoglobulin domain</keyword>
<dbReference type="Ensembl" id="ENSSAUT00010044260.1">
    <property type="protein sequence ID" value="ENSSAUP00010042036.1"/>
    <property type="gene ID" value="ENSSAUG00010017681.1"/>
</dbReference>
<dbReference type="GeneTree" id="ENSGT01000000215671"/>
<keyword evidence="5" id="KW-1133">Transmembrane helix</keyword>
<keyword evidence="8" id="KW-0675">Receptor</keyword>
<dbReference type="InterPro" id="IPR013783">
    <property type="entry name" value="Ig-like_fold"/>
</dbReference>